<comment type="subcellular location">
    <subcellularLocation>
        <location evidence="1">Cell outer membrane</location>
    </subcellularLocation>
</comment>
<evidence type="ECO:0000256" key="1">
    <source>
        <dbReference type="ARBA" id="ARBA00004442"/>
    </source>
</evidence>
<dbReference type="Proteomes" id="UP000295188">
    <property type="component" value="Unassembled WGS sequence"/>
</dbReference>
<evidence type="ECO:0000256" key="10">
    <source>
        <dbReference type="SAM" id="SignalP"/>
    </source>
</evidence>
<feature type="compositionally biased region" description="Low complexity" evidence="9">
    <location>
        <begin position="444"/>
        <end position="464"/>
    </location>
</feature>
<comment type="caution">
    <text evidence="11">The sequence shown here is derived from an EMBL/GenBank/DDBJ whole genome shotgun (WGS) entry which is preliminary data.</text>
</comment>
<organism evidence="11 12">
    <name type="scientific">Pectinatus cerevisiiphilus</name>
    <dbReference type="NCBI Taxonomy" id="86956"/>
    <lineage>
        <taxon>Bacteria</taxon>
        <taxon>Bacillati</taxon>
        <taxon>Bacillota</taxon>
        <taxon>Negativicutes</taxon>
        <taxon>Selenomonadales</taxon>
        <taxon>Selenomonadaceae</taxon>
        <taxon>Pectinatus</taxon>
    </lineage>
</organism>
<keyword evidence="4" id="KW-1134">Transmembrane beta strand</keyword>
<keyword evidence="12" id="KW-1185">Reference proteome</keyword>
<gene>
    <name evidence="11" type="ORF">EDC37_104102</name>
</gene>
<name>A0A4R3KBW4_9FIRM</name>
<dbReference type="Gene3D" id="1.20.1600.10">
    <property type="entry name" value="Outer membrane efflux proteins (OEP)"/>
    <property type="match status" value="1"/>
</dbReference>
<evidence type="ECO:0000256" key="2">
    <source>
        <dbReference type="ARBA" id="ARBA00007613"/>
    </source>
</evidence>
<dbReference type="SUPFAM" id="SSF56954">
    <property type="entry name" value="Outer membrane efflux proteins (OEP)"/>
    <property type="match status" value="1"/>
</dbReference>
<dbReference type="PANTHER" id="PTHR30026">
    <property type="entry name" value="OUTER MEMBRANE PROTEIN TOLC"/>
    <property type="match status" value="1"/>
</dbReference>
<dbReference type="EMBL" id="SMAA01000004">
    <property type="protein sequence ID" value="TCS80500.1"/>
    <property type="molecule type" value="Genomic_DNA"/>
</dbReference>
<dbReference type="OrthoDB" id="6395775at2"/>
<dbReference type="GO" id="GO:0015288">
    <property type="term" value="F:porin activity"/>
    <property type="evidence" value="ECO:0007669"/>
    <property type="project" value="TreeGrafter"/>
</dbReference>
<feature type="chain" id="PRO_5020441399" evidence="10">
    <location>
        <begin position="32"/>
        <end position="507"/>
    </location>
</feature>
<keyword evidence="5" id="KW-0812">Transmembrane</keyword>
<sequence length="507" mass="54544">MAKSKNKWVKNLTALVLSGMMTISLSGTVFARSMSLQESITEALNNNHSIKQEEADLENAKAVLGEAQGQTGVTLKWEGSASKLGGHYYDDTNIDHSYGNDITASIPIYTGGQLENNIKSAKIGVQIGELNLQNEQLGIELQTLQGYYDILNYQNIKEVDEDTVAQYNEHLKMANAKYGAGVVPKVDLLEAQVNLANAQQDLVTADNNLQVAMTSFNKIIGQDLMTDVEPSDNYLTDTNFSKTMEECMDIALKNRPDGVAAQKSVEQAEAEIAAAKAGNKPQVSVVAEKSIAGNSMLDNDQSDKKSVGVQASWNIFDNNVTHSQVKQAEAALAKAQQAQADMDDQIRLDVRQAYLSMEAARTNIETTKTAVDQAVENNRIADVRYQAGVGTNSDRLDAITLYTSARMNYNQALYNFTISKAALYKAMGISAQLVAQDVPTPVAPTGDETNETNTNANPNASTDNAQEVPTSTVASGDESDATTANSGSEENNSSGLNVLDRASGANQ</sequence>
<keyword evidence="6" id="KW-0472">Membrane</keyword>
<evidence type="ECO:0000256" key="4">
    <source>
        <dbReference type="ARBA" id="ARBA00022452"/>
    </source>
</evidence>
<feature type="coiled-coil region" evidence="8">
    <location>
        <begin position="40"/>
        <end position="70"/>
    </location>
</feature>
<evidence type="ECO:0000313" key="11">
    <source>
        <dbReference type="EMBL" id="TCS80500.1"/>
    </source>
</evidence>
<evidence type="ECO:0000256" key="9">
    <source>
        <dbReference type="SAM" id="MobiDB-lite"/>
    </source>
</evidence>
<evidence type="ECO:0000256" key="7">
    <source>
        <dbReference type="ARBA" id="ARBA00023237"/>
    </source>
</evidence>
<feature type="compositionally biased region" description="Polar residues" evidence="9">
    <location>
        <begin position="465"/>
        <end position="474"/>
    </location>
</feature>
<dbReference type="GO" id="GO:0015562">
    <property type="term" value="F:efflux transmembrane transporter activity"/>
    <property type="evidence" value="ECO:0007669"/>
    <property type="project" value="InterPro"/>
</dbReference>
<feature type="coiled-coil region" evidence="8">
    <location>
        <begin position="325"/>
        <end position="377"/>
    </location>
</feature>
<keyword evidence="7" id="KW-0998">Cell outer membrane</keyword>
<keyword evidence="10" id="KW-0732">Signal</keyword>
<dbReference type="GO" id="GO:0009279">
    <property type="term" value="C:cell outer membrane"/>
    <property type="evidence" value="ECO:0007669"/>
    <property type="project" value="UniProtKB-SubCell"/>
</dbReference>
<reference evidence="11 12" key="1">
    <citation type="submission" date="2019-03" db="EMBL/GenBank/DDBJ databases">
        <title>Genomic Encyclopedia of Type Strains, Phase IV (KMG-IV): sequencing the most valuable type-strain genomes for metagenomic binning, comparative biology and taxonomic classification.</title>
        <authorList>
            <person name="Goeker M."/>
        </authorList>
    </citation>
    <scope>NUCLEOTIDE SEQUENCE [LARGE SCALE GENOMIC DNA]</scope>
    <source>
        <strain evidence="11 12">DSM 20467</strain>
    </source>
</reference>
<accession>A0A4R3KBW4</accession>
<dbReference type="PANTHER" id="PTHR30026:SF20">
    <property type="entry name" value="OUTER MEMBRANE PROTEIN TOLC"/>
    <property type="match status" value="1"/>
</dbReference>
<keyword evidence="8" id="KW-0175">Coiled coil</keyword>
<proteinExistence type="inferred from homology"/>
<comment type="similarity">
    <text evidence="2">Belongs to the outer membrane factor (OMF) (TC 1.B.17) family.</text>
</comment>
<dbReference type="InterPro" id="IPR051906">
    <property type="entry name" value="TolC-like"/>
</dbReference>
<dbReference type="AlphaFoldDB" id="A0A4R3KBW4"/>
<evidence type="ECO:0000256" key="3">
    <source>
        <dbReference type="ARBA" id="ARBA00022448"/>
    </source>
</evidence>
<protein>
    <submittedName>
        <fullName evidence="11">Outer membrane protein TolC</fullName>
    </submittedName>
</protein>
<feature type="signal peptide" evidence="10">
    <location>
        <begin position="1"/>
        <end position="31"/>
    </location>
</feature>
<keyword evidence="3" id="KW-0813">Transport</keyword>
<evidence type="ECO:0000256" key="6">
    <source>
        <dbReference type="ARBA" id="ARBA00023136"/>
    </source>
</evidence>
<evidence type="ECO:0000256" key="5">
    <source>
        <dbReference type="ARBA" id="ARBA00022692"/>
    </source>
</evidence>
<dbReference type="RefSeq" id="WP_132548019.1">
    <property type="nucleotide sequence ID" value="NZ_SMAA01000004.1"/>
</dbReference>
<feature type="region of interest" description="Disordered" evidence="9">
    <location>
        <begin position="440"/>
        <end position="507"/>
    </location>
</feature>
<feature type="compositionally biased region" description="Low complexity" evidence="9">
    <location>
        <begin position="485"/>
        <end position="497"/>
    </location>
</feature>
<evidence type="ECO:0000256" key="8">
    <source>
        <dbReference type="SAM" id="Coils"/>
    </source>
</evidence>
<dbReference type="GO" id="GO:1990281">
    <property type="term" value="C:efflux pump complex"/>
    <property type="evidence" value="ECO:0007669"/>
    <property type="project" value="TreeGrafter"/>
</dbReference>
<dbReference type="InterPro" id="IPR003423">
    <property type="entry name" value="OMP_efflux"/>
</dbReference>
<evidence type="ECO:0000313" key="12">
    <source>
        <dbReference type="Proteomes" id="UP000295188"/>
    </source>
</evidence>
<dbReference type="Pfam" id="PF02321">
    <property type="entry name" value="OEP"/>
    <property type="match status" value="2"/>
</dbReference>